<feature type="domain" description="FAD dependent oxidoreductase" evidence="3">
    <location>
        <begin position="12"/>
        <end position="349"/>
    </location>
</feature>
<dbReference type="GO" id="GO:0016491">
    <property type="term" value="F:oxidoreductase activity"/>
    <property type="evidence" value="ECO:0007669"/>
    <property type="project" value="UniProtKB-KW"/>
</dbReference>
<dbReference type="AlphaFoldDB" id="A0A0G2IVX4"/>
<dbReference type="EMBL" id="JXQG01000047">
    <property type="protein sequence ID" value="KKZ11598.1"/>
    <property type="molecule type" value="Genomic_DNA"/>
</dbReference>
<dbReference type="InterPro" id="IPR036188">
    <property type="entry name" value="FAD/NAD-bd_sf"/>
</dbReference>
<dbReference type="InterPro" id="IPR006076">
    <property type="entry name" value="FAD-dep_OxRdtase"/>
</dbReference>
<evidence type="ECO:0000256" key="1">
    <source>
        <dbReference type="ARBA" id="ARBA00023002"/>
    </source>
</evidence>
<organism evidence="4 5">
    <name type="scientific">Candidatus Synechococcus spongiarum SP3</name>
    <dbReference type="NCBI Taxonomy" id="1604020"/>
    <lineage>
        <taxon>Bacteria</taxon>
        <taxon>Bacillati</taxon>
        <taxon>Cyanobacteriota</taxon>
        <taxon>Cyanophyceae</taxon>
        <taxon>Synechococcales</taxon>
        <taxon>Synechococcaceae</taxon>
        <taxon>Synechococcus</taxon>
    </lineage>
</organism>
<comment type="caution">
    <text evidence="4">The sequence shown here is derived from an EMBL/GenBank/DDBJ whole genome shotgun (WGS) entry which is preliminary data.</text>
</comment>
<dbReference type="Gene3D" id="3.50.50.60">
    <property type="entry name" value="FAD/NAD(P)-binding domain"/>
    <property type="match status" value="1"/>
</dbReference>
<keyword evidence="2" id="KW-0812">Transmembrane</keyword>
<keyword evidence="2" id="KW-0472">Membrane</keyword>
<keyword evidence="2" id="KW-1133">Transmembrane helix</keyword>
<evidence type="ECO:0000313" key="4">
    <source>
        <dbReference type="EMBL" id="KKZ11598.1"/>
    </source>
</evidence>
<dbReference type="SUPFAM" id="SSF54373">
    <property type="entry name" value="FAD-linked reductases, C-terminal domain"/>
    <property type="match status" value="1"/>
</dbReference>
<proteinExistence type="predicted"/>
<dbReference type="Gene3D" id="3.30.9.10">
    <property type="entry name" value="D-Amino Acid Oxidase, subunit A, domain 2"/>
    <property type="match status" value="1"/>
</dbReference>
<keyword evidence="1" id="KW-0560">Oxidoreductase</keyword>
<dbReference type="Proteomes" id="UP000035067">
    <property type="component" value="Unassembled WGS sequence"/>
</dbReference>
<dbReference type="Pfam" id="PF01266">
    <property type="entry name" value="DAO"/>
    <property type="match status" value="1"/>
</dbReference>
<dbReference type="GO" id="GO:0005737">
    <property type="term" value="C:cytoplasm"/>
    <property type="evidence" value="ECO:0007669"/>
    <property type="project" value="TreeGrafter"/>
</dbReference>
<sequence>MTPLHRSRQQQVLVLGGGLMGLTVAHVMARHGWSVGLLRRGRRDAAGFAAAGMAAPHAEGLSGPLLALAQRSLQMIPPWVGTIEEDSGLPCGWRPCGTVVPFTSQAQRQAFPTAAMGHPLERAALEAEAPGISPAFPCGLLFPQDGQLDSRRQLMAALEQACRRRGVRFEEGVTVERLCWEEGGDGHPHLVGIALRASDGEKQRRPCERAVLCCGAWSQQLIPSVPVTPVKGQMFSVQAPRQALQRVLFGPGAYLVPRRDGLVVVGATSEQVGFTPGLTPIGQDQLERGLRQLLPAATRWPPMERWYGFRPCTRDQQPVLGPGPLVGLVMATGHHRNGVLLAAVTAELTRAVLDAGPAGLRKTSLATTLHPFRWNRFSPAP</sequence>
<evidence type="ECO:0000256" key="2">
    <source>
        <dbReference type="SAM" id="Phobius"/>
    </source>
</evidence>
<feature type="transmembrane region" description="Helical" evidence="2">
    <location>
        <begin position="12"/>
        <end position="33"/>
    </location>
</feature>
<evidence type="ECO:0000259" key="3">
    <source>
        <dbReference type="Pfam" id="PF01266"/>
    </source>
</evidence>
<accession>A0A0G2IVX4</accession>
<name>A0A0G2IVX4_9SYNE</name>
<protein>
    <submittedName>
        <fullName evidence="4">Amino acid oxidase</fullName>
    </submittedName>
</protein>
<reference evidence="4 5" key="1">
    <citation type="submission" date="2015-01" db="EMBL/GenBank/DDBJ databases">
        <title>Lifestyle Evolution in Cyanobacterial Symbionts of Sponges.</title>
        <authorList>
            <person name="Burgsdorf I."/>
            <person name="Slaby B.M."/>
            <person name="Handley K.M."/>
            <person name="Haber M."/>
            <person name="Blom J."/>
            <person name="Marshall C.W."/>
            <person name="Gilbert J.A."/>
            <person name="Hentschel U."/>
            <person name="Steindler L."/>
        </authorList>
    </citation>
    <scope>NUCLEOTIDE SEQUENCE [LARGE SCALE GENOMIC DNA]</scope>
    <source>
        <strain evidence="4">SP3</strain>
    </source>
</reference>
<dbReference type="SUPFAM" id="SSF51971">
    <property type="entry name" value="Nucleotide-binding domain"/>
    <property type="match status" value="1"/>
</dbReference>
<dbReference type="PANTHER" id="PTHR13847">
    <property type="entry name" value="SARCOSINE DEHYDROGENASE-RELATED"/>
    <property type="match status" value="1"/>
</dbReference>
<evidence type="ECO:0000313" key="5">
    <source>
        <dbReference type="Proteomes" id="UP000035067"/>
    </source>
</evidence>
<dbReference type="PATRIC" id="fig|1604020.3.peg.1397"/>
<gene>
    <name evidence="4" type="ORF">TE42_07510</name>
</gene>
<dbReference type="PANTHER" id="PTHR13847:SF289">
    <property type="entry name" value="GLYCINE OXIDASE"/>
    <property type="match status" value="1"/>
</dbReference>